<feature type="compositionally biased region" description="Basic residues" evidence="1">
    <location>
        <begin position="620"/>
        <end position="630"/>
    </location>
</feature>
<feature type="compositionally biased region" description="Basic and acidic residues" evidence="1">
    <location>
        <begin position="1"/>
        <end position="15"/>
    </location>
</feature>
<feature type="domain" description="YTH" evidence="2">
    <location>
        <begin position="23"/>
        <end position="180"/>
    </location>
</feature>
<dbReference type="OrthoDB" id="6103986at2759"/>
<name>L8HJ39_ACACF</name>
<keyword evidence="4" id="KW-1185">Reference proteome</keyword>
<feature type="region of interest" description="Disordered" evidence="1">
    <location>
        <begin position="1"/>
        <end position="21"/>
    </location>
</feature>
<dbReference type="STRING" id="1257118.L8HJ39"/>
<evidence type="ECO:0000313" key="3">
    <source>
        <dbReference type="EMBL" id="ELR25604.1"/>
    </source>
</evidence>
<protein>
    <recommendedName>
        <fullName evidence="2">YTH domain-containing protein</fullName>
    </recommendedName>
</protein>
<organism evidence="3 4">
    <name type="scientific">Acanthamoeba castellanii (strain ATCC 30010 / Neff)</name>
    <dbReference type="NCBI Taxonomy" id="1257118"/>
    <lineage>
        <taxon>Eukaryota</taxon>
        <taxon>Amoebozoa</taxon>
        <taxon>Discosea</taxon>
        <taxon>Longamoebia</taxon>
        <taxon>Centramoebida</taxon>
        <taxon>Acanthamoebidae</taxon>
        <taxon>Acanthamoeba</taxon>
    </lineage>
</organism>
<dbReference type="Proteomes" id="UP000011083">
    <property type="component" value="Unassembled WGS sequence"/>
</dbReference>
<evidence type="ECO:0000256" key="1">
    <source>
        <dbReference type="SAM" id="MobiDB-lite"/>
    </source>
</evidence>
<dbReference type="CDD" id="cd21134">
    <property type="entry name" value="YTH"/>
    <property type="match status" value="1"/>
</dbReference>
<sequence>MEQRDEQDVPPRESDNTAGRGPRRYFVIKCSGAGSLHRSMATGQWATPWRKTPPQPHHLLQQAYAEAEEVVLLFSVAGTKSWKGYAVMTSATGDAASGDGDPSAFPAFSGLADEVQALDRLAPPIGVRWVRHFPDVVQQGLPFARTAALLNQLDGGQTVNLSRNCQEVSTTEAEELCALLDEAVAVEERKAAEALRQREEEKAKQTHFFVVSEDTAHSTRWAGFVEEVSKVGTLLYAGHIGSRSYNLHTAQSDVDMLAIAAYPTEQILSFVPPKHTIKNAEGFEPDFTLHEVAYFCHLLLHGDARMVEALFQDEHAVVCQSEEFAVLRKNRDLFLTKQVLDKYLGEATGSKGIPRLLKMHQTLKPGDQEGALWLCKKWYIVHRLLVQARQLVSGQGLTLWLDDASEDRQFLLNVRQGLFEPHDLLARAQLALDEIRRSAAASDCPLPAEVSPAGKALVQDWLLKLRLSRVPPVPSEAAAGLPELGLDAATTGPILLLTRRDNTYFGVHATPPRLLLADHAVRSSATVKTLSAEAAGGDKVDCQLYDVSKFAEMLQAGSPTCLEALFPDRSGPASSSSLSYLYESPQWLELKRVRDQLVTPHALRRLVGYLDGQLRQLRKKKGKNWQRQKQKPQSADVAGPEEPVPAEFWRLLALLDSLLLDARETSCDAPPVAAAASGSPADAQAALSVLAAKCELVEDRPGTDDAVNLTLHHWVVNGPAAAEKRACRNSSASSIRFTSVRLASSPSTLSSAHSSQQQSWKLMVVLSPAADARV</sequence>
<dbReference type="PANTHER" id="PTHR34817:SF1">
    <property type="entry name" value="NUCLEOTIDYLTRANSFERASE"/>
    <property type="match status" value="1"/>
</dbReference>
<dbReference type="RefSeq" id="XP_004357713.1">
    <property type="nucleotide sequence ID" value="XM_004357656.1"/>
</dbReference>
<dbReference type="InterPro" id="IPR007275">
    <property type="entry name" value="YTH_domain"/>
</dbReference>
<evidence type="ECO:0000259" key="2">
    <source>
        <dbReference type="PROSITE" id="PS50882"/>
    </source>
</evidence>
<reference evidence="3 4" key="1">
    <citation type="journal article" date="2013" name="Genome Biol.">
        <title>Genome of Acanthamoeba castellanii highlights extensive lateral gene transfer and early evolution of tyrosine kinase signaling.</title>
        <authorList>
            <person name="Clarke M."/>
            <person name="Lohan A.J."/>
            <person name="Liu B."/>
            <person name="Lagkouvardos I."/>
            <person name="Roy S."/>
            <person name="Zafar N."/>
            <person name="Bertelli C."/>
            <person name="Schilde C."/>
            <person name="Kianianmomeni A."/>
            <person name="Burglin T.R."/>
            <person name="Frech C."/>
            <person name="Turcotte B."/>
            <person name="Kopec K.O."/>
            <person name="Synnott J.M."/>
            <person name="Choo C."/>
            <person name="Paponov I."/>
            <person name="Finkler A."/>
            <person name="Soon Heng Tan C."/>
            <person name="Hutchins A.P."/>
            <person name="Weinmeier T."/>
            <person name="Rattei T."/>
            <person name="Chu J.S."/>
            <person name="Gimenez G."/>
            <person name="Irimia M."/>
            <person name="Rigden D.J."/>
            <person name="Fitzpatrick D.A."/>
            <person name="Lorenzo-Morales J."/>
            <person name="Bateman A."/>
            <person name="Chiu C.H."/>
            <person name="Tang P."/>
            <person name="Hegemann P."/>
            <person name="Fromm H."/>
            <person name="Raoult D."/>
            <person name="Greub G."/>
            <person name="Miranda-Saavedra D."/>
            <person name="Chen N."/>
            <person name="Nash P."/>
            <person name="Ginger M.L."/>
            <person name="Horn M."/>
            <person name="Schaap P."/>
            <person name="Caler L."/>
            <person name="Loftus B."/>
        </authorList>
    </citation>
    <scope>NUCLEOTIDE SEQUENCE [LARGE SCALE GENOMIC DNA]</scope>
    <source>
        <strain evidence="3 4">Neff</strain>
    </source>
</reference>
<dbReference type="InterPro" id="IPR018775">
    <property type="entry name" value="RlaP"/>
</dbReference>
<dbReference type="VEuPathDB" id="AmoebaDB:ACA1_027810"/>
<dbReference type="PROSITE" id="PS50882">
    <property type="entry name" value="YTH"/>
    <property type="match status" value="1"/>
</dbReference>
<dbReference type="EMBL" id="KB007801">
    <property type="protein sequence ID" value="ELR25604.1"/>
    <property type="molecule type" value="Genomic_DNA"/>
</dbReference>
<dbReference type="GO" id="GO:0003723">
    <property type="term" value="F:RNA binding"/>
    <property type="evidence" value="ECO:0007669"/>
    <property type="project" value="InterPro"/>
</dbReference>
<dbReference type="Gene3D" id="3.10.590.10">
    <property type="entry name" value="ph1033 like domains"/>
    <property type="match status" value="1"/>
</dbReference>
<feature type="region of interest" description="Disordered" evidence="1">
    <location>
        <begin position="620"/>
        <end position="641"/>
    </location>
</feature>
<dbReference type="Pfam" id="PF04146">
    <property type="entry name" value="YTH"/>
    <property type="match status" value="1"/>
</dbReference>
<evidence type="ECO:0000313" key="4">
    <source>
        <dbReference type="Proteomes" id="UP000011083"/>
    </source>
</evidence>
<accession>L8HJ39</accession>
<gene>
    <name evidence="3" type="ORF">ACA1_027810</name>
</gene>
<dbReference type="Pfam" id="PF10127">
    <property type="entry name" value="RlaP"/>
    <property type="match status" value="1"/>
</dbReference>
<dbReference type="PANTHER" id="PTHR34817">
    <property type="entry name" value="NUCLEOTIDYLTRANSFERASE"/>
    <property type="match status" value="1"/>
</dbReference>
<dbReference type="GeneID" id="14926668"/>
<proteinExistence type="predicted"/>
<dbReference type="KEGG" id="acan:ACA1_027810"/>
<dbReference type="AlphaFoldDB" id="L8HJ39"/>